<evidence type="ECO:0000313" key="1">
    <source>
        <dbReference type="EMBL" id="EIT85708.1"/>
    </source>
</evidence>
<evidence type="ECO:0000313" key="2">
    <source>
        <dbReference type="Proteomes" id="UP000004080"/>
    </source>
</evidence>
<name>I8UFV6_9BACL</name>
<dbReference type="PATRIC" id="fig|1196324.3.peg.1585"/>
<proteinExistence type="predicted"/>
<keyword evidence="2" id="KW-1185">Reference proteome</keyword>
<comment type="caution">
    <text evidence="1">The sequence shown here is derived from an EMBL/GenBank/DDBJ whole genome shotgun (WGS) entry which is preliminary data.</text>
</comment>
<protein>
    <submittedName>
        <fullName evidence="1">Uncharacterized protein</fullName>
    </submittedName>
</protein>
<sequence length="77" mass="9186">MRDSVKKQTHVPFHYYKLCQYFKGQRVEIELQGGQIHQGMLREFDSETMYISPHVGYNHRSYAYPFCEVVRFRPLGG</sequence>
<dbReference type="EMBL" id="AKKV01000024">
    <property type="protein sequence ID" value="EIT85708.1"/>
    <property type="molecule type" value="Genomic_DNA"/>
</dbReference>
<dbReference type="AlphaFoldDB" id="I8UFV6"/>
<dbReference type="STRING" id="1196324.A374_07734"/>
<dbReference type="RefSeq" id="WP_007201640.1">
    <property type="nucleotide sequence ID" value="NZ_AKKV01000024.1"/>
</dbReference>
<dbReference type="OrthoDB" id="2991597at2"/>
<accession>I8UFV6</accession>
<dbReference type="Proteomes" id="UP000004080">
    <property type="component" value="Unassembled WGS sequence"/>
</dbReference>
<organism evidence="1 2">
    <name type="scientific">Fictibacillus macauensis ZFHKF-1</name>
    <dbReference type="NCBI Taxonomy" id="1196324"/>
    <lineage>
        <taxon>Bacteria</taxon>
        <taxon>Bacillati</taxon>
        <taxon>Bacillota</taxon>
        <taxon>Bacilli</taxon>
        <taxon>Bacillales</taxon>
        <taxon>Fictibacillaceae</taxon>
        <taxon>Fictibacillus</taxon>
    </lineage>
</organism>
<reference evidence="1 2" key="1">
    <citation type="journal article" date="2012" name="J. Bacteriol.">
        <title>Genome of Bacillus macauensis ZFHKF-1, a Long-Chain-Forming Bacterium.</title>
        <authorList>
            <person name="Cai L."/>
            <person name="Zhang T."/>
        </authorList>
    </citation>
    <scope>NUCLEOTIDE SEQUENCE [LARGE SCALE GENOMIC DNA]</scope>
    <source>
        <strain evidence="1 2">ZFHKF-1</strain>
    </source>
</reference>
<gene>
    <name evidence="1" type="ORF">A374_07734</name>
</gene>